<evidence type="ECO:0000256" key="1">
    <source>
        <dbReference type="SAM" id="SignalP"/>
    </source>
</evidence>
<dbReference type="Proteomes" id="UP000323324">
    <property type="component" value="Unassembled WGS sequence"/>
</dbReference>
<gene>
    <name evidence="3" type="ORF">ES676_00220</name>
</gene>
<protein>
    <submittedName>
        <fullName evidence="3">PorT family protein</fullName>
    </submittedName>
</protein>
<accession>A0A8H2QGG7</accession>
<feature type="chain" id="PRO_5034840204" evidence="1">
    <location>
        <begin position="22"/>
        <end position="207"/>
    </location>
</feature>
<dbReference type="Pfam" id="PF13568">
    <property type="entry name" value="OMP_b-brl_2"/>
    <property type="match status" value="1"/>
</dbReference>
<keyword evidence="4" id="KW-1185">Reference proteome</keyword>
<dbReference type="AlphaFoldDB" id="A0A8H2QGG7"/>
<sequence length="207" mass="23059">MKTSTLLLTLGFILNIVVLQAQETNPAKFNIVAYGGIGYTKVINDDAPNYDLNVNTGDLLLSYNAWNTIGIATGLGYSELSGNGFNTNGNFYQERTVIKIPLLLTLNKDITEHLIMTGNFGFYGQTIVEDEFQYIDSIEKDVYEGFNFGMQLGLGIGYRFDERLGFGINFNSQSDFSSFETSNNATFKNEQKHKNLTSMGIFATLKL</sequence>
<name>A0A8H2QGG7_9FLAO</name>
<dbReference type="InterPro" id="IPR025665">
    <property type="entry name" value="Beta-barrel_OMP_2"/>
</dbReference>
<evidence type="ECO:0000313" key="3">
    <source>
        <dbReference type="EMBL" id="TYB80131.1"/>
    </source>
</evidence>
<dbReference type="RefSeq" id="WP_148368023.1">
    <property type="nucleotide sequence ID" value="NZ_VSKM01000001.1"/>
</dbReference>
<feature type="signal peptide" evidence="1">
    <location>
        <begin position="1"/>
        <end position="21"/>
    </location>
</feature>
<organism evidence="3 4">
    <name type="scientific">Bizionia saleffrena</name>
    <dbReference type="NCBI Taxonomy" id="291189"/>
    <lineage>
        <taxon>Bacteria</taxon>
        <taxon>Pseudomonadati</taxon>
        <taxon>Bacteroidota</taxon>
        <taxon>Flavobacteriia</taxon>
        <taxon>Flavobacteriales</taxon>
        <taxon>Flavobacteriaceae</taxon>
        <taxon>Bizionia</taxon>
    </lineage>
</organism>
<proteinExistence type="predicted"/>
<evidence type="ECO:0000259" key="2">
    <source>
        <dbReference type="Pfam" id="PF13568"/>
    </source>
</evidence>
<keyword evidence="1" id="KW-0732">Signal</keyword>
<feature type="domain" description="Outer membrane protein beta-barrel" evidence="2">
    <location>
        <begin position="20"/>
        <end position="170"/>
    </location>
</feature>
<evidence type="ECO:0000313" key="4">
    <source>
        <dbReference type="Proteomes" id="UP000323324"/>
    </source>
</evidence>
<comment type="caution">
    <text evidence="3">The sequence shown here is derived from an EMBL/GenBank/DDBJ whole genome shotgun (WGS) entry which is preliminary data.</text>
</comment>
<dbReference type="EMBL" id="VSKM01000001">
    <property type="protein sequence ID" value="TYB80131.1"/>
    <property type="molecule type" value="Genomic_DNA"/>
</dbReference>
<reference evidence="3 4" key="1">
    <citation type="submission" date="2019-08" db="EMBL/GenBank/DDBJ databases">
        <title>Genomes of Antarctic Bizionia species.</title>
        <authorList>
            <person name="Bowman J.P."/>
        </authorList>
    </citation>
    <scope>NUCLEOTIDE SEQUENCE [LARGE SCALE GENOMIC DNA]</scope>
    <source>
        <strain evidence="3 4">HFD</strain>
    </source>
</reference>